<evidence type="ECO:0000313" key="2">
    <source>
        <dbReference type="EMBL" id="GER26198.1"/>
    </source>
</evidence>
<organism evidence="2 3">
    <name type="scientific">Striga asiatica</name>
    <name type="common">Asiatic witchweed</name>
    <name type="synonym">Buchnera asiatica</name>
    <dbReference type="NCBI Taxonomy" id="4170"/>
    <lineage>
        <taxon>Eukaryota</taxon>
        <taxon>Viridiplantae</taxon>
        <taxon>Streptophyta</taxon>
        <taxon>Embryophyta</taxon>
        <taxon>Tracheophyta</taxon>
        <taxon>Spermatophyta</taxon>
        <taxon>Magnoliopsida</taxon>
        <taxon>eudicotyledons</taxon>
        <taxon>Gunneridae</taxon>
        <taxon>Pentapetalae</taxon>
        <taxon>asterids</taxon>
        <taxon>lamiids</taxon>
        <taxon>Lamiales</taxon>
        <taxon>Orobanchaceae</taxon>
        <taxon>Buchnereae</taxon>
        <taxon>Striga</taxon>
    </lineage>
</organism>
<gene>
    <name evidence="2" type="ORF">STAS_01837</name>
</gene>
<evidence type="ECO:0000256" key="1">
    <source>
        <dbReference type="SAM" id="MobiDB-lite"/>
    </source>
</evidence>
<keyword evidence="3" id="KW-1185">Reference proteome</keyword>
<comment type="caution">
    <text evidence="2">The sequence shown here is derived from an EMBL/GenBank/DDBJ whole genome shotgun (WGS) entry which is preliminary data.</text>
</comment>
<dbReference type="EMBL" id="BKCP01000891">
    <property type="protein sequence ID" value="GER26198.1"/>
    <property type="molecule type" value="Genomic_DNA"/>
</dbReference>
<dbReference type="AlphaFoldDB" id="A0A5A7P128"/>
<name>A0A5A7P128_STRAF</name>
<protein>
    <submittedName>
        <fullName evidence="2">Peptidyl tRNA hydrolase 2 mitochondrial</fullName>
    </submittedName>
</protein>
<dbReference type="GO" id="GO:0016787">
    <property type="term" value="F:hydrolase activity"/>
    <property type="evidence" value="ECO:0007669"/>
    <property type="project" value="UniProtKB-KW"/>
</dbReference>
<keyword evidence="2" id="KW-0378">Hydrolase</keyword>
<evidence type="ECO:0000313" key="3">
    <source>
        <dbReference type="Proteomes" id="UP000325081"/>
    </source>
</evidence>
<sequence>MATLSSKAQEPPNRRSQTKEEREPLKGMTFRASTLLPSLDLAGLFAFDSSPSSSCPTYSLRIRIRVGYFPILARPSTLALLPNATDRGSPLLASSFSEVVGLFLLSLDDNKTPECFQGTPECFHGKGNGSKGYERENVGLFPLLLRARDFETLNNVGDAEGNDGVAYGLVVGKNIPVDSVLVVGLGPEEEDKSLEYC</sequence>
<proteinExistence type="predicted"/>
<dbReference type="Proteomes" id="UP000325081">
    <property type="component" value="Unassembled WGS sequence"/>
</dbReference>
<feature type="region of interest" description="Disordered" evidence="1">
    <location>
        <begin position="1"/>
        <end position="27"/>
    </location>
</feature>
<reference evidence="3" key="1">
    <citation type="journal article" date="2019" name="Curr. Biol.">
        <title>Genome Sequence of Striga asiatica Provides Insight into the Evolution of Plant Parasitism.</title>
        <authorList>
            <person name="Yoshida S."/>
            <person name="Kim S."/>
            <person name="Wafula E.K."/>
            <person name="Tanskanen J."/>
            <person name="Kim Y.M."/>
            <person name="Honaas L."/>
            <person name="Yang Z."/>
            <person name="Spallek T."/>
            <person name="Conn C.E."/>
            <person name="Ichihashi Y."/>
            <person name="Cheong K."/>
            <person name="Cui S."/>
            <person name="Der J.P."/>
            <person name="Gundlach H."/>
            <person name="Jiao Y."/>
            <person name="Hori C."/>
            <person name="Ishida J.K."/>
            <person name="Kasahara H."/>
            <person name="Kiba T."/>
            <person name="Kim M.S."/>
            <person name="Koo N."/>
            <person name="Laohavisit A."/>
            <person name="Lee Y.H."/>
            <person name="Lumba S."/>
            <person name="McCourt P."/>
            <person name="Mortimer J.C."/>
            <person name="Mutuku J.M."/>
            <person name="Nomura T."/>
            <person name="Sasaki-Sekimoto Y."/>
            <person name="Seto Y."/>
            <person name="Wang Y."/>
            <person name="Wakatake T."/>
            <person name="Sakakibara H."/>
            <person name="Demura T."/>
            <person name="Yamaguchi S."/>
            <person name="Yoneyama K."/>
            <person name="Manabe R.I."/>
            <person name="Nelson D.C."/>
            <person name="Schulman A.H."/>
            <person name="Timko M.P."/>
            <person name="dePamphilis C.W."/>
            <person name="Choi D."/>
            <person name="Shirasu K."/>
        </authorList>
    </citation>
    <scope>NUCLEOTIDE SEQUENCE [LARGE SCALE GENOMIC DNA]</scope>
    <source>
        <strain evidence="3">cv. UVA1</strain>
    </source>
</reference>
<accession>A0A5A7P128</accession>